<keyword evidence="6" id="KW-1185">Reference proteome</keyword>
<dbReference type="GO" id="GO:0005634">
    <property type="term" value="C:nucleus"/>
    <property type="evidence" value="ECO:0007669"/>
    <property type="project" value="TreeGrafter"/>
</dbReference>
<feature type="compositionally biased region" description="Low complexity" evidence="4">
    <location>
        <begin position="541"/>
        <end position="552"/>
    </location>
</feature>
<evidence type="ECO:0000256" key="1">
    <source>
        <dbReference type="ARBA" id="ARBA00023015"/>
    </source>
</evidence>
<feature type="region of interest" description="Disordered" evidence="4">
    <location>
        <begin position="533"/>
        <end position="555"/>
    </location>
</feature>
<proteinExistence type="predicted"/>
<dbReference type="InterPro" id="IPR044841">
    <property type="entry name" value="LUX/BOA-like"/>
</dbReference>
<evidence type="ECO:0000313" key="6">
    <source>
        <dbReference type="Proteomes" id="UP001234989"/>
    </source>
</evidence>
<feature type="compositionally biased region" description="Low complexity" evidence="4">
    <location>
        <begin position="222"/>
        <end position="231"/>
    </location>
</feature>
<evidence type="ECO:0000256" key="2">
    <source>
        <dbReference type="ARBA" id="ARBA00023163"/>
    </source>
</evidence>
<dbReference type="AlphaFoldDB" id="A0AAF0PNB0"/>
<evidence type="ECO:0000313" key="5">
    <source>
        <dbReference type="EMBL" id="WMV08099.1"/>
    </source>
</evidence>
<organism evidence="5 6">
    <name type="scientific">Solanum verrucosum</name>
    <dbReference type="NCBI Taxonomy" id="315347"/>
    <lineage>
        <taxon>Eukaryota</taxon>
        <taxon>Viridiplantae</taxon>
        <taxon>Streptophyta</taxon>
        <taxon>Embryophyta</taxon>
        <taxon>Tracheophyta</taxon>
        <taxon>Spermatophyta</taxon>
        <taxon>Magnoliopsida</taxon>
        <taxon>eudicotyledons</taxon>
        <taxon>Gunneridae</taxon>
        <taxon>Pentapetalae</taxon>
        <taxon>asterids</taxon>
        <taxon>lamiids</taxon>
        <taxon>Solanales</taxon>
        <taxon>Solanaceae</taxon>
        <taxon>Solanoideae</taxon>
        <taxon>Solaneae</taxon>
        <taxon>Solanum</taxon>
    </lineage>
</organism>
<name>A0AAF0PNB0_SOLVR</name>
<dbReference type="EMBL" id="CP133612">
    <property type="protein sequence ID" value="WMV08099.1"/>
    <property type="molecule type" value="Genomic_DNA"/>
</dbReference>
<dbReference type="PANTHER" id="PTHR31442">
    <property type="entry name" value="HOMEODOMAIN-LIKE SUPERFAMILY PROTEIN-RELATED"/>
    <property type="match status" value="1"/>
</dbReference>
<accession>A0AAF0PNB0</accession>
<dbReference type="InterPro" id="IPR006447">
    <property type="entry name" value="Myb_dom_plants"/>
</dbReference>
<evidence type="ECO:0000256" key="4">
    <source>
        <dbReference type="SAM" id="MobiDB-lite"/>
    </source>
</evidence>
<dbReference type="Proteomes" id="UP001234989">
    <property type="component" value="Chromosome 1"/>
</dbReference>
<sequence length="703" mass="80738">MCVHHGTKLVTEMNDMLESNEYKVVCDEHNELFAKKAFDNGIYLYLEKSLDENILKYLWQFVLRKKTPKEKVKEGLDPKVDHVKYVDSIGNENIEGNKEHVGEKIMSINYEEQSNNIYETERGTYNLRSKRCRKGKRVIDKGERQSTTIKKTLKRKDYIEWTADLREKFKEATQRLGEGRCLPKKILKIMNVPGLTRMHVANYLQRCRINQRRPLEEKKYIRQGSSSGSQQRIERSSHRIVGRIPDLQTNVPNQTHGDPKFSPVNTNNIYASSTEQQLYHPQLNVQQHYLGPFLSVQNNDGGRLQQQNDLLLDLQGPIIGNTNSNFYMAFNSGDHHDYNLHCQAQNDYSLDRNQAYVIVNSTSAMMTDVNGGNAIINGSESTNTNFQQYIGEQNMYVPSNTIATSNTSANDISDLNEWENFDAYLNFHNMDDLYQDIGATSLILPNEHGSEYDQAYFVDQDCFIPWSLRETESQLRLKGLTYEILSMTEYEAYFFELSRLTVTIFLDEVERIRRTLRTYSTTLARDSVPPVRARDRGQLDRGGTTSGRGATALKSKGWGSTQTTVFDSGLSVSILSYFFGWVSRELNGCILVVLILESSSHLFEDGTMRRCIDYLQSNMVTVKNKYPRPLIVDLFDQLSGASLFSKIDLSDVINLTNDTVAFMVLINGVYRSYLDSFMIIFIGDILVYSKMEVDHDLRLRIVL</sequence>
<protein>
    <submittedName>
        <fullName evidence="5">Uncharacterized protein</fullName>
    </submittedName>
</protein>
<dbReference type="InterPro" id="IPR043502">
    <property type="entry name" value="DNA/RNA_pol_sf"/>
</dbReference>
<dbReference type="SUPFAM" id="SSF56672">
    <property type="entry name" value="DNA/RNA polymerases"/>
    <property type="match status" value="1"/>
</dbReference>
<dbReference type="SUPFAM" id="SSF46689">
    <property type="entry name" value="Homeodomain-like"/>
    <property type="match status" value="1"/>
</dbReference>
<dbReference type="InterPro" id="IPR009057">
    <property type="entry name" value="Homeodomain-like_sf"/>
</dbReference>
<keyword evidence="3" id="KW-0539">Nucleus</keyword>
<dbReference type="Gene3D" id="1.10.10.60">
    <property type="entry name" value="Homeodomain-like"/>
    <property type="match status" value="1"/>
</dbReference>
<feature type="region of interest" description="Disordered" evidence="4">
    <location>
        <begin position="218"/>
        <end position="242"/>
    </location>
</feature>
<dbReference type="NCBIfam" id="TIGR01557">
    <property type="entry name" value="myb_SHAQKYF"/>
    <property type="match status" value="1"/>
</dbReference>
<evidence type="ECO:0000256" key="3">
    <source>
        <dbReference type="ARBA" id="ARBA00023242"/>
    </source>
</evidence>
<keyword evidence="1" id="KW-0805">Transcription regulation</keyword>
<dbReference type="PANTHER" id="PTHR31442:SF32">
    <property type="entry name" value="TWO-COMPONENT RESPONSE REGULATOR ORR21-LIKE"/>
    <property type="match status" value="1"/>
</dbReference>
<dbReference type="Gene3D" id="3.30.70.270">
    <property type="match status" value="1"/>
</dbReference>
<dbReference type="InterPro" id="IPR043128">
    <property type="entry name" value="Rev_trsase/Diguanyl_cyclase"/>
</dbReference>
<gene>
    <name evidence="5" type="ORF">MTR67_001484</name>
</gene>
<keyword evidence="2" id="KW-0804">Transcription</keyword>
<reference evidence="5" key="1">
    <citation type="submission" date="2023-08" db="EMBL/GenBank/DDBJ databases">
        <title>A de novo genome assembly of Solanum verrucosum Schlechtendal, a Mexican diploid species geographically isolated from the other diploid A-genome species in potato relatives.</title>
        <authorList>
            <person name="Hosaka K."/>
        </authorList>
    </citation>
    <scope>NUCLEOTIDE SEQUENCE</scope>
    <source>
        <tissue evidence="5">Young leaves</tissue>
    </source>
</reference>
<dbReference type="GO" id="GO:0003677">
    <property type="term" value="F:DNA binding"/>
    <property type="evidence" value="ECO:0007669"/>
    <property type="project" value="InterPro"/>
</dbReference>
<dbReference type="GO" id="GO:0003700">
    <property type="term" value="F:DNA-binding transcription factor activity"/>
    <property type="evidence" value="ECO:0007669"/>
    <property type="project" value="InterPro"/>
</dbReference>